<dbReference type="Gene3D" id="1.10.1870.10">
    <property type="entry name" value="Domain 3, Saccharopine reductase"/>
    <property type="match status" value="1"/>
</dbReference>
<dbReference type="PANTHER" id="PTHR11133">
    <property type="entry name" value="SACCHAROPINE DEHYDROGENASE"/>
    <property type="match status" value="1"/>
</dbReference>
<feature type="domain" description="Saccharopine dehydrogenase-like C-terminal" evidence="2">
    <location>
        <begin position="128"/>
        <end position="433"/>
    </location>
</feature>
<sequence>MKTVLLLMSTIRFSVPLIRYMVIEGRRYGWKICVGSMFEPKMADQLRHEKFSKDVVFINITDYRQCVLAIRKVDLVIGMLPDAMLLQVADLCIANKKSFITPARLNRQMLSRKPQIEENETLFLMECGFAAGLDHITAKKAIDNIHIRGGRISSFKSYSGNILAEDSIDNPLEFKLIDTAADTIQIGRQTNRQLIKGKISHIPYQHLFERAESIKISGLKDLSVIPEGDALYCKKIYQLNEADTVVKGRILRSEFEQIWRLLINLGMTDPHPKIEMFEFASYYNFLDSLLPYSEDEHLETRLKKFINATEEDILKLRWLGLFDDEWINAKDPTPATLLQHLLEKKFAMDDKDKDCIIMQHQMEYILKGVKHRMKATLVAQGENKTDSATAKAIGLTTGAAAKAFLLDNIKVKGLFIPTTKDIYEPILAELVDLGVGFHVEETIVQGYSIDEERIINV</sequence>
<reference evidence="3 4" key="1">
    <citation type="submission" date="2021-05" db="EMBL/GenBank/DDBJ databases">
        <title>A Polyphasic approach of four new species of the genus Ohtaekwangia: Ohtaekwangia histidinii sp. nov., Ohtaekwangia cretensis sp. nov., Ohtaekwangia indiensis sp. nov., Ohtaekwangia reichenbachii sp. nov. from diverse environment.</title>
        <authorList>
            <person name="Octaviana S."/>
        </authorList>
    </citation>
    <scope>NUCLEOTIDE SEQUENCE [LARGE SCALE GENOMIC DNA]</scope>
    <source>
        <strain evidence="3 4">PWU20</strain>
    </source>
</reference>
<dbReference type="SUPFAM" id="SSF55347">
    <property type="entry name" value="Glyceraldehyde-3-phosphate dehydrogenase-like, C-terminal domain"/>
    <property type="match status" value="1"/>
</dbReference>
<gene>
    <name evidence="3" type="ORF">KK060_17315</name>
</gene>
<dbReference type="InterPro" id="IPR051168">
    <property type="entry name" value="AASS"/>
</dbReference>
<protein>
    <recommendedName>
        <fullName evidence="2">Saccharopine dehydrogenase-like C-terminal domain-containing protein</fullName>
    </recommendedName>
</protein>
<name>A0ABS5VV26_9BACT</name>
<dbReference type="Proteomes" id="UP000772618">
    <property type="component" value="Unassembled WGS sequence"/>
</dbReference>
<dbReference type="PANTHER" id="PTHR11133:SF22">
    <property type="entry name" value="ALPHA-AMINOADIPIC SEMIALDEHYDE SYNTHASE, MITOCHONDRIAL"/>
    <property type="match status" value="1"/>
</dbReference>
<evidence type="ECO:0000313" key="3">
    <source>
        <dbReference type="EMBL" id="MBT1705056.1"/>
    </source>
</evidence>
<dbReference type="RefSeq" id="WP_254155013.1">
    <property type="nucleotide sequence ID" value="NZ_JAHESD010000045.1"/>
</dbReference>
<dbReference type="Gene3D" id="3.30.360.10">
    <property type="entry name" value="Dihydrodipicolinate Reductase, domain 2"/>
    <property type="match status" value="1"/>
</dbReference>
<keyword evidence="4" id="KW-1185">Reference proteome</keyword>
<dbReference type="Gene3D" id="3.40.50.720">
    <property type="entry name" value="NAD(P)-binding Rossmann-like Domain"/>
    <property type="match status" value="1"/>
</dbReference>
<comment type="caution">
    <text evidence="3">The sequence shown here is derived from an EMBL/GenBank/DDBJ whole genome shotgun (WGS) entry which is preliminary data.</text>
</comment>
<dbReference type="EMBL" id="JAHESD010000045">
    <property type="protein sequence ID" value="MBT1705056.1"/>
    <property type="molecule type" value="Genomic_DNA"/>
</dbReference>
<organism evidence="3 4">
    <name type="scientific">Chryseosolibacter indicus</name>
    <dbReference type="NCBI Taxonomy" id="2782351"/>
    <lineage>
        <taxon>Bacteria</taxon>
        <taxon>Pseudomonadati</taxon>
        <taxon>Bacteroidota</taxon>
        <taxon>Cytophagia</taxon>
        <taxon>Cytophagales</taxon>
        <taxon>Chryseotaleaceae</taxon>
        <taxon>Chryseosolibacter</taxon>
    </lineage>
</organism>
<dbReference type="InterPro" id="IPR032095">
    <property type="entry name" value="Sacchrp_dh-like_C"/>
</dbReference>
<accession>A0ABS5VV26</accession>
<keyword evidence="1" id="KW-0560">Oxidoreductase</keyword>
<proteinExistence type="predicted"/>
<evidence type="ECO:0000313" key="4">
    <source>
        <dbReference type="Proteomes" id="UP000772618"/>
    </source>
</evidence>
<evidence type="ECO:0000256" key="1">
    <source>
        <dbReference type="ARBA" id="ARBA00023002"/>
    </source>
</evidence>
<evidence type="ECO:0000259" key="2">
    <source>
        <dbReference type="Pfam" id="PF16653"/>
    </source>
</evidence>
<dbReference type="Pfam" id="PF16653">
    <property type="entry name" value="Sacchrp_dh_C"/>
    <property type="match status" value="1"/>
</dbReference>